<keyword evidence="3 6" id="KW-0812">Transmembrane</keyword>
<dbReference type="GO" id="GO:0016020">
    <property type="term" value="C:membrane"/>
    <property type="evidence" value="ECO:0007669"/>
    <property type="project" value="UniProtKB-SubCell"/>
</dbReference>
<dbReference type="PANTHER" id="PTHR11266">
    <property type="entry name" value="PEROXISOMAL MEMBRANE PROTEIN 2, PXMP2 MPV17"/>
    <property type="match status" value="1"/>
</dbReference>
<evidence type="ECO:0000256" key="2">
    <source>
        <dbReference type="ARBA" id="ARBA00006824"/>
    </source>
</evidence>
<evidence type="ECO:0000256" key="4">
    <source>
        <dbReference type="ARBA" id="ARBA00022989"/>
    </source>
</evidence>
<accession>A0A813HZK9</accession>
<comment type="similarity">
    <text evidence="2 6">Belongs to the peroxisomal membrane protein PXMP2/4 family.</text>
</comment>
<evidence type="ECO:0000256" key="5">
    <source>
        <dbReference type="ARBA" id="ARBA00023136"/>
    </source>
</evidence>
<feature type="transmembrane region" description="Helical" evidence="6">
    <location>
        <begin position="185"/>
        <end position="204"/>
    </location>
</feature>
<comment type="subcellular location">
    <subcellularLocation>
        <location evidence="1">Membrane</location>
        <topology evidence="1">Multi-pass membrane protein</topology>
    </subcellularLocation>
</comment>
<comment type="caution">
    <text evidence="7">The sequence shown here is derived from an EMBL/GenBank/DDBJ whole genome shotgun (WGS) entry which is preliminary data.</text>
</comment>
<evidence type="ECO:0000313" key="7">
    <source>
        <dbReference type="EMBL" id="CAE8643972.1"/>
    </source>
</evidence>
<proteinExistence type="inferred from homology"/>
<sequence>MAHAAWSAAFAQQATMAKCMSPAILGMPTAGFYGWNGQGHKLPPVAWGPMAGGSSSAGVFAASGRLGLVGCLPWSSVPWGTAASSVLWGTAASTWALSSLAGWINAAIKQRPLATAVFLCTTKAGAADAITQVVIQGQPELDTARLGVFLTFGCLYQGVFQYFLWNVAFERLWPGASFRANLMKLAATTLIADPVIFFPTFYIVQEVFSDRSLTLREAVGMALTKYRMNCTSDWLASWSFWVPGHYVTYFWMPLHLRMPWVACASFCYISIFSYLRGGAAVPVEVPDSIPRVEQ</sequence>
<feature type="transmembrane region" description="Helical" evidence="6">
    <location>
        <begin position="146"/>
        <end position="165"/>
    </location>
</feature>
<evidence type="ECO:0000313" key="8">
    <source>
        <dbReference type="Proteomes" id="UP000626109"/>
    </source>
</evidence>
<gene>
    <name evidence="7" type="ORF">PGLA2088_LOCUS2644</name>
</gene>
<keyword evidence="4 6" id="KW-1133">Transmembrane helix</keyword>
<keyword evidence="5 6" id="KW-0472">Membrane</keyword>
<dbReference type="PANTHER" id="PTHR11266:SF21">
    <property type="entry name" value="ACT DOMAIN-CONTAINING PROTEIN"/>
    <property type="match status" value="1"/>
</dbReference>
<name>A0A813HZK9_POLGL</name>
<dbReference type="GO" id="GO:0005737">
    <property type="term" value="C:cytoplasm"/>
    <property type="evidence" value="ECO:0007669"/>
    <property type="project" value="TreeGrafter"/>
</dbReference>
<dbReference type="AlphaFoldDB" id="A0A813HZK9"/>
<evidence type="ECO:0000256" key="3">
    <source>
        <dbReference type="ARBA" id="ARBA00022692"/>
    </source>
</evidence>
<protein>
    <submittedName>
        <fullName evidence="7">Uncharacterized protein</fullName>
    </submittedName>
</protein>
<dbReference type="InterPro" id="IPR007248">
    <property type="entry name" value="Mpv17_PMP22"/>
</dbReference>
<dbReference type="Proteomes" id="UP000626109">
    <property type="component" value="Unassembled WGS sequence"/>
</dbReference>
<dbReference type="EMBL" id="CAJNNW010002194">
    <property type="protein sequence ID" value="CAE8643972.1"/>
    <property type="molecule type" value="Genomic_DNA"/>
</dbReference>
<reference evidence="7" key="1">
    <citation type="submission" date="2021-02" db="EMBL/GenBank/DDBJ databases">
        <authorList>
            <person name="Dougan E. K."/>
            <person name="Rhodes N."/>
            <person name="Thang M."/>
            <person name="Chan C."/>
        </authorList>
    </citation>
    <scope>NUCLEOTIDE SEQUENCE</scope>
</reference>
<feature type="transmembrane region" description="Helical" evidence="6">
    <location>
        <begin position="258"/>
        <end position="275"/>
    </location>
</feature>
<evidence type="ECO:0000256" key="1">
    <source>
        <dbReference type="ARBA" id="ARBA00004141"/>
    </source>
</evidence>
<evidence type="ECO:0000256" key="6">
    <source>
        <dbReference type="RuleBase" id="RU363053"/>
    </source>
</evidence>
<organism evidence="7 8">
    <name type="scientific">Polarella glacialis</name>
    <name type="common">Dinoflagellate</name>
    <dbReference type="NCBI Taxonomy" id="89957"/>
    <lineage>
        <taxon>Eukaryota</taxon>
        <taxon>Sar</taxon>
        <taxon>Alveolata</taxon>
        <taxon>Dinophyceae</taxon>
        <taxon>Suessiales</taxon>
        <taxon>Suessiaceae</taxon>
        <taxon>Polarella</taxon>
    </lineage>
</organism>